<evidence type="ECO:0000313" key="3">
    <source>
        <dbReference type="EMBL" id="CAI9294874.1"/>
    </source>
</evidence>
<dbReference type="Proteomes" id="UP001177003">
    <property type="component" value="Chromosome 7"/>
</dbReference>
<feature type="domain" description="DUF1664" evidence="2">
    <location>
        <begin position="229"/>
        <end position="261"/>
    </location>
</feature>
<evidence type="ECO:0000256" key="1">
    <source>
        <dbReference type="SAM" id="Phobius"/>
    </source>
</evidence>
<protein>
    <recommendedName>
        <fullName evidence="2">DUF1664 domain-containing protein</fullName>
    </recommendedName>
</protein>
<proteinExistence type="predicted"/>
<dbReference type="GO" id="GO:0005525">
    <property type="term" value="F:GTP binding"/>
    <property type="evidence" value="ECO:0007669"/>
    <property type="project" value="InterPro"/>
</dbReference>
<gene>
    <name evidence="3" type="ORF">LSALG_LOCUS33836</name>
</gene>
<dbReference type="PANTHER" id="PTHR47289:SF2">
    <property type="entry name" value="TRANSCRIPTION FACTOR, PUTATIVE (DUF1664)-RELATED"/>
    <property type="match status" value="1"/>
</dbReference>
<dbReference type="GO" id="GO:0003924">
    <property type="term" value="F:GTPase activity"/>
    <property type="evidence" value="ECO:0007669"/>
    <property type="project" value="InterPro"/>
</dbReference>
<keyword evidence="1" id="KW-1133">Transmembrane helix</keyword>
<dbReference type="InterPro" id="IPR001806">
    <property type="entry name" value="Small_GTPase"/>
</dbReference>
<feature type="transmembrane region" description="Helical" evidence="1">
    <location>
        <begin position="232"/>
        <end position="248"/>
    </location>
</feature>
<accession>A0AA35ZMF1</accession>
<dbReference type="Pfam" id="PF07889">
    <property type="entry name" value="DUF1664"/>
    <property type="match status" value="1"/>
</dbReference>
<dbReference type="SMART" id="SM00174">
    <property type="entry name" value="RHO"/>
    <property type="match status" value="1"/>
</dbReference>
<dbReference type="PANTHER" id="PTHR47289">
    <property type="entry name" value="TRANSCRIPTION FACTOR, PUTATIVE (DUF1664)-RELATED"/>
    <property type="match status" value="1"/>
</dbReference>
<dbReference type="Gene3D" id="3.40.50.300">
    <property type="entry name" value="P-loop containing nucleotide triphosphate hydrolases"/>
    <property type="match status" value="1"/>
</dbReference>
<dbReference type="EMBL" id="OX465083">
    <property type="protein sequence ID" value="CAI9294874.1"/>
    <property type="molecule type" value="Genomic_DNA"/>
</dbReference>
<keyword evidence="4" id="KW-1185">Reference proteome</keyword>
<sequence>MSASRFIKCVTVGDGAVGKTCLLISYTRNTFPTVIISSSNAFSPTKALLHTYFSSDVSMVSMGTEEDDMNEATTSSATWLFFLRTTNLLHDIGDEASLSALWERYQSVSEKIHFLSVLSQNQEGVNTEPSLGFVSAPVYRRRRKSIVKRRGDPFTWRYGYHWAEIQKAFHIFLKQFFVIYKNWEPLDLDNSIEPFIDSRDPLSEKRLQWHQKAVISVMEAGGLNWLVGANKYGVIIIVVAVGYGYVWWKGWKLPDMMFATK</sequence>
<keyword evidence="1" id="KW-0472">Membrane</keyword>
<evidence type="ECO:0000313" key="4">
    <source>
        <dbReference type="Proteomes" id="UP001177003"/>
    </source>
</evidence>
<organism evidence="3 4">
    <name type="scientific">Lactuca saligna</name>
    <name type="common">Willowleaf lettuce</name>
    <dbReference type="NCBI Taxonomy" id="75948"/>
    <lineage>
        <taxon>Eukaryota</taxon>
        <taxon>Viridiplantae</taxon>
        <taxon>Streptophyta</taxon>
        <taxon>Embryophyta</taxon>
        <taxon>Tracheophyta</taxon>
        <taxon>Spermatophyta</taxon>
        <taxon>Magnoliopsida</taxon>
        <taxon>eudicotyledons</taxon>
        <taxon>Gunneridae</taxon>
        <taxon>Pentapetalae</taxon>
        <taxon>asterids</taxon>
        <taxon>campanulids</taxon>
        <taxon>Asterales</taxon>
        <taxon>Asteraceae</taxon>
        <taxon>Cichorioideae</taxon>
        <taxon>Cichorieae</taxon>
        <taxon>Lactucinae</taxon>
        <taxon>Lactuca</taxon>
    </lineage>
</organism>
<dbReference type="InterPro" id="IPR012458">
    <property type="entry name" value="DUF1664"/>
</dbReference>
<dbReference type="Pfam" id="PF00071">
    <property type="entry name" value="Ras"/>
    <property type="match status" value="1"/>
</dbReference>
<dbReference type="AlphaFoldDB" id="A0AA35ZMF1"/>
<evidence type="ECO:0000259" key="2">
    <source>
        <dbReference type="Pfam" id="PF07889"/>
    </source>
</evidence>
<dbReference type="SUPFAM" id="SSF52540">
    <property type="entry name" value="P-loop containing nucleoside triphosphate hydrolases"/>
    <property type="match status" value="1"/>
</dbReference>
<name>A0AA35ZMF1_LACSI</name>
<dbReference type="InterPro" id="IPR027417">
    <property type="entry name" value="P-loop_NTPase"/>
</dbReference>
<keyword evidence="1" id="KW-0812">Transmembrane</keyword>
<reference evidence="3" key="1">
    <citation type="submission" date="2023-04" db="EMBL/GenBank/DDBJ databases">
        <authorList>
            <person name="Vijverberg K."/>
            <person name="Xiong W."/>
            <person name="Schranz E."/>
        </authorList>
    </citation>
    <scope>NUCLEOTIDE SEQUENCE</scope>
</reference>